<feature type="region of interest" description="Disordered" evidence="1">
    <location>
        <begin position="1"/>
        <end position="65"/>
    </location>
</feature>
<dbReference type="SMR" id="A0A254U721"/>
<comment type="caution">
    <text evidence="3">The sequence shown here is derived from an EMBL/GenBank/DDBJ whole genome shotgun (WGS) entry which is preliminary data.</text>
</comment>
<evidence type="ECO:0000259" key="2">
    <source>
        <dbReference type="Pfam" id="PF22893"/>
    </source>
</evidence>
<dbReference type="VEuPathDB" id="FungiDB:ATCC64974_1140"/>
<feature type="compositionally biased region" description="Basic and acidic residues" evidence="1">
    <location>
        <begin position="903"/>
        <end position="915"/>
    </location>
</feature>
<dbReference type="EMBL" id="NKJJ02000005">
    <property type="protein sequence ID" value="TPR07164.1"/>
    <property type="molecule type" value="Genomic_DNA"/>
</dbReference>
<feature type="region of interest" description="Disordered" evidence="1">
    <location>
        <begin position="898"/>
        <end position="921"/>
    </location>
</feature>
<dbReference type="AlphaFoldDB" id="A0A254U721"/>
<reference evidence="4" key="1">
    <citation type="submission" date="2018-10" db="EMBL/GenBank/DDBJ databases">
        <title>FDA dAtabase for Regulatory Grade micrObial Sequences (FDA-ARGOS): Supporting development and validation of Infectious Disease Dx tests.</title>
        <authorList>
            <person name="Kerrigan L."/>
            <person name="Tallon L."/>
            <person name="Sadzewicz L."/>
            <person name="Sengamalay N."/>
            <person name="Ott S."/>
            <person name="Godinez A."/>
            <person name="Nagaraj S."/>
            <person name="Vavikolanu K."/>
            <person name="Nadendla S."/>
            <person name="George J."/>
            <person name="Sichtig H."/>
        </authorList>
    </citation>
    <scope>NUCLEOTIDE SEQUENCE [LARGE SCALE GENOMIC DNA]</scope>
    <source>
        <strain evidence="4">FDAARGOS_311</strain>
    </source>
</reference>
<dbReference type="InterPro" id="IPR054464">
    <property type="entry name" value="ULD_fung"/>
</dbReference>
<dbReference type="VEuPathDB" id="FungiDB:M747DRAFT_271658"/>
<dbReference type="OrthoDB" id="4838614at2759"/>
<feature type="region of interest" description="Disordered" evidence="1">
    <location>
        <begin position="872"/>
        <end position="891"/>
    </location>
</feature>
<name>A0A254U721_ASPNG</name>
<feature type="compositionally biased region" description="Basic and acidic residues" evidence="1">
    <location>
        <begin position="874"/>
        <end position="890"/>
    </location>
</feature>
<dbReference type="VEuPathDB" id="FungiDB:ASPNIDRAFT2_1115409"/>
<dbReference type="VEuPathDB" id="FungiDB:An14g01180"/>
<feature type="domain" description="Ubiquitin-like" evidence="2">
    <location>
        <begin position="787"/>
        <end position="864"/>
    </location>
</feature>
<sequence>MTLNITIGSDRASDEEDSSESGVEIAPPSITGSHASHDSHAEWADVPLPDELKPGKKAYKPPPRVQSRYWAAAPSPFRVSKQDDWLISSGDNDKDTTAHLNLDVALDLEHELGYLARLNRLGHFKKGIRYFERRLAPYVDFFPVVAEYADLLLEQGNFGNLHQFISSRLKDHLVEYSKEEYILLKILKAFAEIYTKGAIVPALNMAKETLSHLSVRKHVSKVPSLSTGVKIQLLEMCVRIITNAAAYSNLLETESFNPLLYWSASSNGTVKLDDKGDSGEIHARGYRTPRQSPPRIGSWYRFLLQEGFSWDAHRILRSILPMLGSPDGHYIFNGRFEEFFELKNISEAEKVLLQPAEMSFQDEQVLLAEFANACLLADFLSAERFSEIVQVAGCQFLQRSRSLASAILLEYPHLISTRPYLDWLLSESIRILPFSRHVQPLVKNTRLVPDSWTWKSFDNMQFLHQRKLSMTRGTELPKTPNDPPSFQSLESISECVRGLGDYRLERSVLHQMFWHSLDWDQSLQALRDLTRLNRDLMSDTCGYLQSLIDECIALDYSNAPDCERLREDLYSRFSAFDHSFPFRFDYDTAVHESSAIVFFDNALLKYIERNMLFDFLVETGRGTEAELVGMKLSRTGHYLPGEIRSSLISTGRYFGRTDSLAAKQIPKSAEIKGHIPDSTLAGYRVPDLVPGPSDVRRDGPGGIPRAILQVPYRSDAAADDTALSLERLIRQGRDAERAKQTGDLVEREKKAMKQERVRFTQEVARFRRHFQIEEEKKRVAQTDSTSLVTLKDPVGRAFLFPFNQCRPFAAMKGLMQQVFRSDNILAPHIAKGNYRFTSLDGNPITRDSWDSDIQPGGTIMVHITSDLGQDLSQEPEKANTEHDQPVEGERLTAQLESVNIVDPEDKQDQGPRVDDVSDSST</sequence>
<evidence type="ECO:0000313" key="4">
    <source>
        <dbReference type="Proteomes" id="UP000197666"/>
    </source>
</evidence>
<accession>A0A254U721</accession>
<organism evidence="3 4">
    <name type="scientific">Aspergillus niger</name>
    <dbReference type="NCBI Taxonomy" id="5061"/>
    <lineage>
        <taxon>Eukaryota</taxon>
        <taxon>Fungi</taxon>
        <taxon>Dikarya</taxon>
        <taxon>Ascomycota</taxon>
        <taxon>Pezizomycotina</taxon>
        <taxon>Eurotiomycetes</taxon>
        <taxon>Eurotiomycetidae</taxon>
        <taxon>Eurotiales</taxon>
        <taxon>Aspergillaceae</taxon>
        <taxon>Aspergillus</taxon>
        <taxon>Aspergillus subgen. Circumdati</taxon>
    </lineage>
</organism>
<evidence type="ECO:0000256" key="1">
    <source>
        <dbReference type="SAM" id="MobiDB-lite"/>
    </source>
</evidence>
<dbReference type="eggNOG" id="ENOG502TDMC">
    <property type="taxonomic scope" value="Eukaryota"/>
</dbReference>
<proteinExistence type="predicted"/>
<gene>
    <name evidence="3" type="ORF">CAN33_0026205</name>
</gene>
<protein>
    <recommendedName>
        <fullName evidence="2">Ubiquitin-like domain-containing protein</fullName>
    </recommendedName>
</protein>
<evidence type="ECO:0000313" key="3">
    <source>
        <dbReference type="EMBL" id="TPR07164.1"/>
    </source>
</evidence>
<dbReference type="Pfam" id="PF22893">
    <property type="entry name" value="ULD_2"/>
    <property type="match status" value="1"/>
</dbReference>
<dbReference type="Proteomes" id="UP000197666">
    <property type="component" value="Unassembled WGS sequence"/>
</dbReference>